<dbReference type="PIRSF" id="PIRSF028291">
    <property type="entry name" value="UCP028291"/>
    <property type="match status" value="1"/>
</dbReference>
<keyword evidence="2" id="KW-1185">Reference proteome</keyword>
<dbReference type="Proteomes" id="UP001169764">
    <property type="component" value="Unassembled WGS sequence"/>
</dbReference>
<protein>
    <submittedName>
        <fullName evidence="1">DUF2218 domain-containing protein</fullName>
    </submittedName>
</protein>
<dbReference type="RefSeq" id="WP_303542727.1">
    <property type="nucleotide sequence ID" value="NZ_JAUOTP010000004.1"/>
</dbReference>
<reference evidence="1" key="1">
    <citation type="submission" date="2023-07" db="EMBL/GenBank/DDBJ databases">
        <authorList>
            <person name="Kim M."/>
        </authorList>
    </citation>
    <scope>NUCLEOTIDE SEQUENCE</scope>
    <source>
        <strain evidence="1">BIUV-7</strain>
    </source>
</reference>
<dbReference type="EMBL" id="JAUOTP010000004">
    <property type="protein sequence ID" value="MDO6415040.1"/>
    <property type="molecule type" value="Genomic_DNA"/>
</dbReference>
<dbReference type="Pfam" id="PF09981">
    <property type="entry name" value="DUF2218"/>
    <property type="match status" value="1"/>
</dbReference>
<accession>A0ABT8Y9N0</accession>
<comment type="caution">
    <text evidence="1">The sequence shown here is derived from an EMBL/GenBank/DDBJ whole genome shotgun (WGS) entry which is preliminary data.</text>
</comment>
<sequence>MTDTITAAARVPTASASKYLQQLCKHWSHNLQVEFTPEHGTITFPREGRAGTFPGDGLVTFDAAPDTLIVRIDATTPEQLEALQGVLASHLDRFAFREAPLPFAWERADPA</sequence>
<gene>
    <name evidence="1" type="ORF">Q4F19_11670</name>
</gene>
<proteinExistence type="predicted"/>
<evidence type="ECO:0000313" key="1">
    <source>
        <dbReference type="EMBL" id="MDO6415040.1"/>
    </source>
</evidence>
<name>A0ABT8Y9N0_9SPHN</name>
<dbReference type="Gene3D" id="3.30.310.50">
    <property type="entry name" value="Alpha-D-phosphohexomutase, C-terminal domain"/>
    <property type="match status" value="1"/>
</dbReference>
<evidence type="ECO:0000313" key="2">
    <source>
        <dbReference type="Proteomes" id="UP001169764"/>
    </source>
</evidence>
<organism evidence="1 2">
    <name type="scientific">Sphingomonas natans</name>
    <dbReference type="NCBI Taxonomy" id="3063330"/>
    <lineage>
        <taxon>Bacteria</taxon>
        <taxon>Pseudomonadati</taxon>
        <taxon>Pseudomonadota</taxon>
        <taxon>Alphaproteobacteria</taxon>
        <taxon>Sphingomonadales</taxon>
        <taxon>Sphingomonadaceae</taxon>
        <taxon>Sphingomonas</taxon>
    </lineage>
</organism>
<dbReference type="InterPro" id="IPR014543">
    <property type="entry name" value="UCP028291"/>
</dbReference>